<feature type="region of interest" description="Disordered" evidence="1">
    <location>
        <begin position="108"/>
        <end position="215"/>
    </location>
</feature>
<feature type="compositionally biased region" description="Polar residues" evidence="1">
    <location>
        <begin position="145"/>
        <end position="168"/>
    </location>
</feature>
<dbReference type="EMBL" id="ML120004">
    <property type="protein sequence ID" value="RPA70943.1"/>
    <property type="molecule type" value="Genomic_DNA"/>
</dbReference>
<organism evidence="2 3">
    <name type="scientific">Ascobolus immersus RN42</name>
    <dbReference type="NCBI Taxonomy" id="1160509"/>
    <lineage>
        <taxon>Eukaryota</taxon>
        <taxon>Fungi</taxon>
        <taxon>Dikarya</taxon>
        <taxon>Ascomycota</taxon>
        <taxon>Pezizomycotina</taxon>
        <taxon>Pezizomycetes</taxon>
        <taxon>Pezizales</taxon>
        <taxon>Ascobolaceae</taxon>
        <taxon>Ascobolus</taxon>
    </lineage>
</organism>
<evidence type="ECO:0000313" key="2">
    <source>
        <dbReference type="EMBL" id="RPA70943.1"/>
    </source>
</evidence>
<evidence type="ECO:0000313" key="3">
    <source>
        <dbReference type="Proteomes" id="UP000275078"/>
    </source>
</evidence>
<accession>A0A3N4H7Y2</accession>
<name>A0A3N4H7Y2_ASCIM</name>
<dbReference type="Proteomes" id="UP000275078">
    <property type="component" value="Unassembled WGS sequence"/>
</dbReference>
<evidence type="ECO:0000256" key="1">
    <source>
        <dbReference type="SAM" id="MobiDB-lite"/>
    </source>
</evidence>
<gene>
    <name evidence="2" type="ORF">BJ508DRAFT_316062</name>
</gene>
<sequence>MAPQVPFKGEGEKFVREVMGVIYFPHLSSPEKLKEFASQFRGMSEEVRNKIEAHFQTAMVNTVEFVEGRQRGGNTGPAGTKFFMDNIGFTPDHTGILKFIGKVQKEVRDSRARAREQQPAAQSETQETNDGDIQQLDEALAVDGNSETDQPTVQSDTQETNDGETQQLDEPLAVDGNSETDQPVQSRKRTRDGKEDSEEQPEHSRPQKKAELSKS</sequence>
<feature type="compositionally biased region" description="Basic and acidic residues" evidence="1">
    <location>
        <begin position="200"/>
        <end position="215"/>
    </location>
</feature>
<dbReference type="AlphaFoldDB" id="A0A3N4H7Y2"/>
<feature type="compositionally biased region" description="Polar residues" evidence="1">
    <location>
        <begin position="123"/>
        <end position="132"/>
    </location>
</feature>
<proteinExistence type="predicted"/>
<reference evidence="2 3" key="1">
    <citation type="journal article" date="2018" name="Nat. Ecol. Evol.">
        <title>Pezizomycetes genomes reveal the molecular basis of ectomycorrhizal truffle lifestyle.</title>
        <authorList>
            <person name="Murat C."/>
            <person name="Payen T."/>
            <person name="Noel B."/>
            <person name="Kuo A."/>
            <person name="Morin E."/>
            <person name="Chen J."/>
            <person name="Kohler A."/>
            <person name="Krizsan K."/>
            <person name="Balestrini R."/>
            <person name="Da Silva C."/>
            <person name="Montanini B."/>
            <person name="Hainaut M."/>
            <person name="Levati E."/>
            <person name="Barry K.W."/>
            <person name="Belfiori B."/>
            <person name="Cichocki N."/>
            <person name="Clum A."/>
            <person name="Dockter R.B."/>
            <person name="Fauchery L."/>
            <person name="Guy J."/>
            <person name="Iotti M."/>
            <person name="Le Tacon F."/>
            <person name="Lindquist E.A."/>
            <person name="Lipzen A."/>
            <person name="Malagnac F."/>
            <person name="Mello A."/>
            <person name="Molinier V."/>
            <person name="Miyauchi S."/>
            <person name="Poulain J."/>
            <person name="Riccioni C."/>
            <person name="Rubini A."/>
            <person name="Sitrit Y."/>
            <person name="Splivallo R."/>
            <person name="Traeger S."/>
            <person name="Wang M."/>
            <person name="Zifcakova L."/>
            <person name="Wipf D."/>
            <person name="Zambonelli A."/>
            <person name="Paolocci F."/>
            <person name="Nowrousian M."/>
            <person name="Ottonello S."/>
            <person name="Baldrian P."/>
            <person name="Spatafora J.W."/>
            <person name="Henrissat B."/>
            <person name="Nagy L.G."/>
            <person name="Aury J.M."/>
            <person name="Wincker P."/>
            <person name="Grigoriev I.V."/>
            <person name="Bonfante P."/>
            <person name="Martin F.M."/>
        </authorList>
    </citation>
    <scope>NUCLEOTIDE SEQUENCE [LARGE SCALE GENOMIC DNA]</scope>
    <source>
        <strain evidence="2 3">RN42</strain>
    </source>
</reference>
<keyword evidence="3" id="KW-1185">Reference proteome</keyword>
<protein>
    <submittedName>
        <fullName evidence="2">Uncharacterized protein</fullName>
    </submittedName>
</protein>